<dbReference type="AlphaFoldDB" id="A0AA39CWH6"/>
<dbReference type="FunFam" id="3.40.50.720:FF:000084">
    <property type="entry name" value="Short-chain dehydrogenase reductase"/>
    <property type="match status" value="1"/>
</dbReference>
<name>A0AA39CWH6_9EURO</name>
<dbReference type="InterPro" id="IPR002347">
    <property type="entry name" value="SDR_fam"/>
</dbReference>
<dbReference type="EC" id="1.1.1.100" evidence="2"/>
<evidence type="ECO:0000256" key="1">
    <source>
        <dbReference type="ARBA" id="ARBA00006484"/>
    </source>
</evidence>
<evidence type="ECO:0000256" key="4">
    <source>
        <dbReference type="ARBA" id="ARBA00048508"/>
    </source>
</evidence>
<protein>
    <recommendedName>
        <fullName evidence="2">3-oxoacyl-[acyl-carrier-protein] reductase</fullName>
        <ecNumber evidence="2">1.1.1.100</ecNumber>
    </recommendedName>
</protein>
<dbReference type="SUPFAM" id="SSF51735">
    <property type="entry name" value="NAD(P)-binding Rossmann-fold domains"/>
    <property type="match status" value="1"/>
</dbReference>
<comment type="catalytic activity">
    <reaction evidence="4">
        <text>a (3R)-hydroxyacyl-[ACP] + NADP(+) = a 3-oxoacyl-[ACP] + NADPH + H(+)</text>
        <dbReference type="Rhea" id="RHEA:17397"/>
        <dbReference type="Rhea" id="RHEA-COMP:9916"/>
        <dbReference type="Rhea" id="RHEA-COMP:9945"/>
        <dbReference type="ChEBI" id="CHEBI:15378"/>
        <dbReference type="ChEBI" id="CHEBI:57783"/>
        <dbReference type="ChEBI" id="CHEBI:58349"/>
        <dbReference type="ChEBI" id="CHEBI:78776"/>
        <dbReference type="ChEBI" id="CHEBI:78827"/>
        <dbReference type="EC" id="1.1.1.100"/>
    </reaction>
</comment>
<dbReference type="PRINTS" id="PR00081">
    <property type="entry name" value="GDHRDH"/>
</dbReference>
<evidence type="ECO:0000256" key="2">
    <source>
        <dbReference type="ARBA" id="ARBA00012948"/>
    </source>
</evidence>
<evidence type="ECO:0000313" key="5">
    <source>
        <dbReference type="EMBL" id="KAJ9631518.1"/>
    </source>
</evidence>
<dbReference type="GO" id="GO:0004316">
    <property type="term" value="F:3-oxoacyl-[acyl-carrier-protein] reductase (NADPH) activity"/>
    <property type="evidence" value="ECO:0007669"/>
    <property type="project" value="UniProtKB-EC"/>
</dbReference>
<comment type="caution">
    <text evidence="5">The sequence shown here is derived from an EMBL/GenBank/DDBJ whole genome shotgun (WGS) entry which is preliminary data.</text>
</comment>
<organism evidence="5">
    <name type="scientific">Knufia peltigerae</name>
    <dbReference type="NCBI Taxonomy" id="1002370"/>
    <lineage>
        <taxon>Eukaryota</taxon>
        <taxon>Fungi</taxon>
        <taxon>Dikarya</taxon>
        <taxon>Ascomycota</taxon>
        <taxon>Pezizomycotina</taxon>
        <taxon>Eurotiomycetes</taxon>
        <taxon>Chaetothyriomycetidae</taxon>
        <taxon>Chaetothyriales</taxon>
        <taxon>Trichomeriaceae</taxon>
        <taxon>Knufia</taxon>
    </lineage>
</organism>
<dbReference type="InterPro" id="IPR036291">
    <property type="entry name" value="NAD(P)-bd_dom_sf"/>
</dbReference>
<accession>A0AA39CWH6</accession>
<dbReference type="Pfam" id="PF13561">
    <property type="entry name" value="adh_short_C2"/>
    <property type="match status" value="1"/>
</dbReference>
<proteinExistence type="inferred from homology"/>
<evidence type="ECO:0000256" key="3">
    <source>
        <dbReference type="ARBA" id="ARBA00022857"/>
    </source>
</evidence>
<sequence>MGRQNLAGQHVKLDLEGRTALVTGAGSGIGAGVARVLATLGVRVAITARRQAPLQSVAAAIKAAGGPVPVVVMGDLTDADDVQRIASASLEALQRVDILVNAAGGARLAGVAAADEVWDEAMALNFSAARRLTQALLPSMRANGWGRVINLSGSMEPRAVNAASPAKAALHLWSKGLSCDVAGEGITINSIAPGRINSAQILDRLHPTEESRREFIARNIPMGRFGEPEEVAHLVAFLASPLAGYITGAVIPVDGGMHYFAH</sequence>
<gene>
    <name evidence="5" type="ORF">H2204_007964</name>
</gene>
<dbReference type="Gene3D" id="3.40.50.720">
    <property type="entry name" value="NAD(P)-binding Rossmann-like Domain"/>
    <property type="match status" value="1"/>
</dbReference>
<reference evidence="5" key="1">
    <citation type="submission" date="2022-10" db="EMBL/GenBank/DDBJ databases">
        <title>Culturing micro-colonial fungi from biological soil crusts in the Mojave desert and describing Neophaeococcomyces mojavensis, and introducing the new genera and species Taxawa tesnikishii.</title>
        <authorList>
            <person name="Kurbessoian T."/>
            <person name="Stajich J.E."/>
        </authorList>
    </citation>
    <scope>NUCLEOTIDE SEQUENCE</scope>
    <source>
        <strain evidence="5">TK_35</strain>
    </source>
</reference>
<dbReference type="InterPro" id="IPR050259">
    <property type="entry name" value="SDR"/>
</dbReference>
<dbReference type="PANTHER" id="PTHR42879">
    <property type="entry name" value="3-OXOACYL-(ACYL-CARRIER-PROTEIN) REDUCTASE"/>
    <property type="match status" value="1"/>
</dbReference>
<comment type="similarity">
    <text evidence="1">Belongs to the short-chain dehydrogenases/reductases (SDR) family.</text>
</comment>
<dbReference type="PANTHER" id="PTHR42879:SF2">
    <property type="entry name" value="3-OXOACYL-[ACYL-CARRIER-PROTEIN] REDUCTASE FABG"/>
    <property type="match status" value="1"/>
</dbReference>
<keyword evidence="3" id="KW-0521">NADP</keyword>
<dbReference type="EMBL" id="JAPDRN010000056">
    <property type="protein sequence ID" value="KAJ9631518.1"/>
    <property type="molecule type" value="Genomic_DNA"/>
</dbReference>